<feature type="repeat" description="WD" evidence="4">
    <location>
        <begin position="1564"/>
        <end position="1595"/>
    </location>
</feature>
<comment type="caution">
    <text evidence="7">The sequence shown here is derived from an EMBL/GenBank/DDBJ whole genome shotgun (WGS) entry which is preliminary data.</text>
</comment>
<dbReference type="PROSITE" id="PS50082">
    <property type="entry name" value="WD_REPEATS_2"/>
    <property type="match status" value="1"/>
</dbReference>
<proteinExistence type="predicted"/>
<dbReference type="EMBL" id="WNYA01000002">
    <property type="protein sequence ID" value="KAG8590191.1"/>
    <property type="molecule type" value="Genomic_DNA"/>
</dbReference>
<dbReference type="InterPro" id="IPR000409">
    <property type="entry name" value="BEACH_dom"/>
</dbReference>
<feature type="region of interest" description="Disordered" evidence="5">
    <location>
        <begin position="1044"/>
        <end position="1153"/>
    </location>
</feature>
<evidence type="ECO:0000259" key="6">
    <source>
        <dbReference type="PROSITE" id="PS50197"/>
    </source>
</evidence>
<dbReference type="SUPFAM" id="SSF56112">
    <property type="entry name" value="Protein kinase-like (PK-like)"/>
    <property type="match status" value="1"/>
</dbReference>
<dbReference type="Proteomes" id="UP000824782">
    <property type="component" value="Unassembled WGS sequence"/>
</dbReference>
<dbReference type="PROSITE" id="PS50197">
    <property type="entry name" value="BEACH"/>
    <property type="match status" value="1"/>
</dbReference>
<dbReference type="FunFam" id="1.10.1540.10:FF:000003">
    <property type="entry name" value="WD repeat-containing protein 81 isoform X1"/>
    <property type="match status" value="1"/>
</dbReference>
<dbReference type="GO" id="GO:0035014">
    <property type="term" value="F:phosphatidylinositol 3-kinase regulator activity"/>
    <property type="evidence" value="ECO:0007669"/>
    <property type="project" value="TreeGrafter"/>
</dbReference>
<dbReference type="InterPro" id="IPR001680">
    <property type="entry name" value="WD40_rpt"/>
</dbReference>
<dbReference type="Pfam" id="PF02138">
    <property type="entry name" value="Beach"/>
    <property type="match status" value="1"/>
</dbReference>
<dbReference type="InterPro" id="IPR015943">
    <property type="entry name" value="WD40/YVTN_repeat-like_dom_sf"/>
</dbReference>
<dbReference type="PANTHER" id="PTHR44662:SF1">
    <property type="entry name" value="WD REPEAT-CONTAINING PROTEIN 81"/>
    <property type="match status" value="1"/>
</dbReference>
<dbReference type="InterPro" id="IPR036372">
    <property type="entry name" value="BEACH_dom_sf"/>
</dbReference>
<dbReference type="GO" id="GO:0035973">
    <property type="term" value="P:aggrephagy"/>
    <property type="evidence" value="ECO:0007669"/>
    <property type="project" value="TreeGrafter"/>
</dbReference>
<evidence type="ECO:0000313" key="7">
    <source>
        <dbReference type="EMBL" id="KAG8590190.1"/>
    </source>
</evidence>
<reference evidence="7" key="1">
    <citation type="thesis" date="2020" institute="ProQuest LLC" country="789 East Eisenhower Parkway, Ann Arbor, MI, USA">
        <title>Comparative Genomics and Chromosome Evolution.</title>
        <authorList>
            <person name="Mudd A.B."/>
        </authorList>
    </citation>
    <scope>NUCLEOTIDE SEQUENCE</scope>
    <source>
        <strain evidence="7">237g6f4</strain>
        <tissue evidence="7">Blood</tissue>
    </source>
</reference>
<evidence type="ECO:0000256" key="2">
    <source>
        <dbReference type="ARBA" id="ARBA00022574"/>
    </source>
</evidence>
<evidence type="ECO:0000256" key="1">
    <source>
        <dbReference type="ARBA" id="ARBA00004419"/>
    </source>
</evidence>
<protein>
    <recommendedName>
        <fullName evidence="6">BEACH domain-containing protein</fullName>
    </recommendedName>
</protein>
<feature type="domain" description="BEACH" evidence="6">
    <location>
        <begin position="307"/>
        <end position="583"/>
    </location>
</feature>
<dbReference type="Pfam" id="PF00400">
    <property type="entry name" value="WD40"/>
    <property type="match status" value="1"/>
</dbReference>
<dbReference type="GO" id="GO:0005776">
    <property type="term" value="C:autophagosome"/>
    <property type="evidence" value="ECO:0007669"/>
    <property type="project" value="UniProtKB-SubCell"/>
</dbReference>
<gene>
    <name evidence="7" type="ORF">GDO81_006674</name>
</gene>
<dbReference type="Gene3D" id="1.10.1540.10">
    <property type="entry name" value="BEACH domain"/>
    <property type="match status" value="1"/>
</dbReference>
<dbReference type="GO" id="GO:0005739">
    <property type="term" value="C:mitochondrion"/>
    <property type="evidence" value="ECO:0007669"/>
    <property type="project" value="TreeGrafter"/>
</dbReference>
<sequence length="1863" mass="207939">MEWLVKSIKKELGIDQNQLTVCESENHVVALVSQKWLLNLKERRAVPVQCPKPEGFSCVEIQTFLQRSVQKLPAGWTRIEIHGLRKRKLAYTIALDNGFLQGRNSDSESLIRFMNGIAKQNYKNLWKKACRTYVEPYESVTKVPSMPALDALKLSLQKVYGCSFIHLTKANTNGSPSKESASFVVGFPSCPNIVPADALIETADLIYVILPYVQYSLYDAVTFSPAKLANSHSKVLFILYNVLQALKACHQGGLSSGAISLCNIAIDEKLCSRLRPNFMDYETPFEKVLDRKESSADIVDQVKSSQLCNSCNSELKELVIDWIHGRISNFDYLMYLNKLAGRREGDPNYHPVLPWVVDFTTKNGKFRDLKKSKFRLNKGDKQLEFTYEMTKQAFVAGGGSSDQLHVPHHISDVLSDITYYVYKARRTPKAVLCYHVRSQWEPNEYPASMERMQGWTPDECIPEFYTDPTIFKSIHPDMPDLDIPSWCSSYEDFIHVHRALLESRDVSQDLHHWIDLTFGYKLSGKNAVKEKNVCLHLVDNHTNLTCYGVVQLFDQPHPKRLLGPGYSLFEAPNIVPSKNNIIEVTACDDKDAANGLVLEATPCESLWTSEKVSSVDDDLEQGTEALDALGSAGKNCEAVAIPSLQITSATESRAAQVKSNRQYKGLSEENGGKISLPEGFNPIQALEELEKLDNFLVRGLHSTILPVNKSRKKIPLSQLDLFERDIQALGVMIAEIIFAPKIHTMAPKAPLKERYSLVHNLCRHHVKDIPTPLLQMLESLLQTHTQHDFLFSGEKVEEQVKLFEFPHIFNGLPPPCPSQLLSAYCSTIPFPKYFPNLHKFILTYQSRKTDDDGQGRELVFQLWQQIDGILCDITPEGLEIILPFILSLMTEQSTAVYAAWYLFEPVAKALGPKNANKYLMKPLIGAYENPLYLHGRFYLYTDCFVAQLIVRLGLQAFLSNLLNHVLQILVGVESSGDEAKLLSGAAEDEESGGESPVSCEFGEVRHSNVDRSTSSHELLDYTSGVSFHDQVYLAENEDFQSGLYVSDPLQPQEPESVSLGRLSDKSSASEVSLGDEKATDNDSIREKGSMKSGDSSQDLKQSEESEEEEERESSPGLSELTLSVNTDTSADTVLASDSRELEDESDLTNQTEEKEQKILIDTACKMVRWLSAKLGPTVTSRCIARNLLRLLTSCYVGHQRHQFFSTMEENSPLNVKRPVCGDQVSKPVLDCLMHMAHLYGEPFLTYQYLPYISYLVAPSSGCRLNSRKEAGLLAAVTLTQKIIIYLSDTTLMDILPKINQDVLLPVLSFLTSTTIGFPSGPQARVALCVKCSSLISLICLRIGREMVQQHLSDALRIFFSNFTVLQDIYKQGLVAEAQNSVESSVQSVMCSDGRTLPVDLTLIEELEKVFNAEMAYATFIPFSCLIGDAQLVPNHDLLWRLTMVYQEAVIPKETDSRTQPFEYGGRIGVPAHSSEEDSQSGTFGGFMVGNRIQVPKDTQPPASRSSCRSPVVENFHCDENTFKQDLQKSAHGLCGNWLAYWQYEIGVSQQEPHFYFHQIKLQSFVGHSGAIKCVKPLSGEDFFLSGSKDKTVRLWPLYNYGDGTREMAPRLTYAEHKKTVFYVGQLESVQQIVSCDGGVCIWDQYTGKTIRTYEAGDTKVPITAVATMPPPYCSVTFGSSDSILRFIDPRKPGLQHEFKLASNVNAGLIRYLAVSPNGRSVVAGYSSGFIILLDTRTGLVLRGWPAHEGDILQMKAADGNLIVSSSSDHSLTVWKELEQKPLHQFKSNSDPIHALDLYGSEIITGNVANKIGIYSLLDSSSQPNSTTKLSSENFKGTLTNLAVLPTKRLLLLGSDNGVVRLLA</sequence>
<dbReference type="InterPro" id="IPR052651">
    <property type="entry name" value="WDR81"/>
</dbReference>
<dbReference type="SUPFAM" id="SSF81837">
    <property type="entry name" value="BEACH domain"/>
    <property type="match status" value="1"/>
</dbReference>
<keyword evidence="3" id="KW-0677">Repeat</keyword>
<dbReference type="PANTHER" id="PTHR44662">
    <property type="entry name" value="WD REPEAT-CONTAINING PROTEIN 81"/>
    <property type="match status" value="1"/>
</dbReference>
<feature type="compositionally biased region" description="Polar residues" evidence="5">
    <location>
        <begin position="1120"/>
        <end position="1131"/>
    </location>
</feature>
<keyword evidence="2 4" id="KW-0853">WD repeat</keyword>
<feature type="compositionally biased region" description="Basic and acidic residues" evidence="5">
    <location>
        <begin position="1074"/>
        <end position="1089"/>
    </location>
</feature>
<organism evidence="7 8">
    <name type="scientific">Engystomops pustulosus</name>
    <name type="common">Tungara frog</name>
    <name type="synonym">Physalaemus pustulosus</name>
    <dbReference type="NCBI Taxonomy" id="76066"/>
    <lineage>
        <taxon>Eukaryota</taxon>
        <taxon>Metazoa</taxon>
        <taxon>Chordata</taxon>
        <taxon>Craniata</taxon>
        <taxon>Vertebrata</taxon>
        <taxon>Euteleostomi</taxon>
        <taxon>Amphibia</taxon>
        <taxon>Batrachia</taxon>
        <taxon>Anura</taxon>
        <taxon>Neobatrachia</taxon>
        <taxon>Hyloidea</taxon>
        <taxon>Leptodactylidae</taxon>
        <taxon>Leiuperinae</taxon>
        <taxon>Engystomops</taxon>
    </lineage>
</organism>
<evidence type="ECO:0000256" key="3">
    <source>
        <dbReference type="ARBA" id="ARBA00022737"/>
    </source>
</evidence>
<accession>A0AAV7CZU1</accession>
<dbReference type="SUPFAM" id="SSF50978">
    <property type="entry name" value="WD40 repeat-like"/>
    <property type="match status" value="1"/>
</dbReference>
<dbReference type="InterPro" id="IPR011009">
    <property type="entry name" value="Kinase-like_dom_sf"/>
</dbReference>
<evidence type="ECO:0000313" key="8">
    <source>
        <dbReference type="Proteomes" id="UP000824782"/>
    </source>
</evidence>
<comment type="subcellular location">
    <subcellularLocation>
        <location evidence="1">Cytoplasmic vesicle</location>
        <location evidence="1">Autophagosome</location>
    </subcellularLocation>
</comment>
<dbReference type="Gene3D" id="2.130.10.10">
    <property type="entry name" value="YVTN repeat-like/Quinoprotein amine dehydrogenase"/>
    <property type="match status" value="2"/>
</dbReference>
<keyword evidence="8" id="KW-1185">Reference proteome</keyword>
<name>A0AAV7CZU1_ENGPU</name>
<dbReference type="SMART" id="SM00320">
    <property type="entry name" value="WD40"/>
    <property type="match status" value="7"/>
</dbReference>
<dbReference type="InterPro" id="IPR036322">
    <property type="entry name" value="WD40_repeat_dom_sf"/>
</dbReference>
<evidence type="ECO:0000256" key="5">
    <source>
        <dbReference type="SAM" id="MobiDB-lite"/>
    </source>
</evidence>
<dbReference type="SMART" id="SM01026">
    <property type="entry name" value="Beach"/>
    <property type="match status" value="1"/>
</dbReference>
<dbReference type="PROSITE" id="PS50294">
    <property type="entry name" value="WD_REPEATS_REGION"/>
    <property type="match status" value="1"/>
</dbReference>
<dbReference type="CDD" id="cd06071">
    <property type="entry name" value="Beach"/>
    <property type="match status" value="1"/>
</dbReference>
<dbReference type="EMBL" id="WNYA01000002">
    <property type="protein sequence ID" value="KAG8590190.1"/>
    <property type="molecule type" value="Genomic_DNA"/>
</dbReference>
<evidence type="ECO:0000256" key="4">
    <source>
        <dbReference type="PROSITE-ProRule" id="PRU00221"/>
    </source>
</evidence>